<organism evidence="3 4">
    <name type="scientific">Pseudomicrostroma glucosiphilum</name>
    <dbReference type="NCBI Taxonomy" id="1684307"/>
    <lineage>
        <taxon>Eukaryota</taxon>
        <taxon>Fungi</taxon>
        <taxon>Dikarya</taxon>
        <taxon>Basidiomycota</taxon>
        <taxon>Ustilaginomycotina</taxon>
        <taxon>Exobasidiomycetes</taxon>
        <taxon>Microstromatales</taxon>
        <taxon>Microstromatales incertae sedis</taxon>
        <taxon>Pseudomicrostroma</taxon>
    </lineage>
</organism>
<dbReference type="EMBL" id="KZ819321">
    <property type="protein sequence ID" value="PWN23465.1"/>
    <property type="molecule type" value="Genomic_DNA"/>
</dbReference>
<protein>
    <submittedName>
        <fullName evidence="3">Uncharacterized protein</fullName>
    </submittedName>
</protein>
<evidence type="ECO:0000256" key="2">
    <source>
        <dbReference type="SAM" id="SignalP"/>
    </source>
</evidence>
<dbReference type="GeneID" id="37015665"/>
<sequence length="164" mass="17370">MRLVPLATALLTIYCSVIDASGTPLGAAPTQHVSRIVAAPSLSSSTSLSANDQTLFARAGWLKGLKRKLKQNMKLCVSCNAPRPSPPPTPPGAQSPPRRTLSRPISFDNFRLHERFRAQGVGGDERRLPAKVDVSPIGVSGCLHGPTCAHVYGLEPHPPAANPP</sequence>
<reference evidence="3 4" key="1">
    <citation type="journal article" date="2018" name="Mol. Biol. Evol.">
        <title>Broad Genomic Sampling Reveals a Smut Pathogenic Ancestry of the Fungal Clade Ustilaginomycotina.</title>
        <authorList>
            <person name="Kijpornyongpan T."/>
            <person name="Mondo S.J."/>
            <person name="Barry K."/>
            <person name="Sandor L."/>
            <person name="Lee J."/>
            <person name="Lipzen A."/>
            <person name="Pangilinan J."/>
            <person name="LaButti K."/>
            <person name="Hainaut M."/>
            <person name="Henrissat B."/>
            <person name="Grigoriev I.V."/>
            <person name="Spatafora J.W."/>
            <person name="Aime M.C."/>
        </authorList>
    </citation>
    <scope>NUCLEOTIDE SEQUENCE [LARGE SCALE GENOMIC DNA]</scope>
    <source>
        <strain evidence="3 4">MCA 4718</strain>
    </source>
</reference>
<keyword evidence="2" id="KW-0732">Signal</keyword>
<feature type="compositionally biased region" description="Pro residues" evidence="1">
    <location>
        <begin position="83"/>
        <end position="94"/>
    </location>
</feature>
<dbReference type="AlphaFoldDB" id="A0A316UJS0"/>
<dbReference type="RefSeq" id="XP_025350625.1">
    <property type="nucleotide sequence ID" value="XM_025493931.1"/>
</dbReference>
<accession>A0A316UJS0</accession>
<evidence type="ECO:0000256" key="1">
    <source>
        <dbReference type="SAM" id="MobiDB-lite"/>
    </source>
</evidence>
<dbReference type="Proteomes" id="UP000245942">
    <property type="component" value="Unassembled WGS sequence"/>
</dbReference>
<feature type="chain" id="PRO_5016388248" evidence="2">
    <location>
        <begin position="23"/>
        <end position="164"/>
    </location>
</feature>
<feature type="signal peptide" evidence="2">
    <location>
        <begin position="1"/>
        <end position="22"/>
    </location>
</feature>
<keyword evidence="4" id="KW-1185">Reference proteome</keyword>
<proteinExistence type="predicted"/>
<feature type="region of interest" description="Disordered" evidence="1">
    <location>
        <begin position="80"/>
        <end position="101"/>
    </location>
</feature>
<name>A0A316UJS0_9BASI</name>
<evidence type="ECO:0000313" key="4">
    <source>
        <dbReference type="Proteomes" id="UP000245942"/>
    </source>
</evidence>
<gene>
    <name evidence="3" type="ORF">BCV69DRAFT_295802</name>
</gene>
<evidence type="ECO:0000313" key="3">
    <source>
        <dbReference type="EMBL" id="PWN23465.1"/>
    </source>
</evidence>